<evidence type="ECO:0000256" key="6">
    <source>
        <dbReference type="ARBA" id="ARBA00023180"/>
    </source>
</evidence>
<keyword evidence="2" id="KW-0812">Transmembrane</keyword>
<keyword evidence="6" id="KW-0325">Glycoprotein</keyword>
<dbReference type="STRING" id="1095630.A0A2J6T5D7"/>
<evidence type="ECO:0000256" key="5">
    <source>
        <dbReference type="ARBA" id="ARBA00023136"/>
    </source>
</evidence>
<evidence type="ECO:0000259" key="8">
    <source>
        <dbReference type="PROSITE" id="PS51212"/>
    </source>
</evidence>
<evidence type="ECO:0000256" key="4">
    <source>
        <dbReference type="ARBA" id="ARBA00022989"/>
    </source>
</evidence>
<dbReference type="InterPro" id="IPR051836">
    <property type="entry name" value="Kremen_rcpt"/>
</dbReference>
<dbReference type="Pfam" id="PF01822">
    <property type="entry name" value="WSC"/>
    <property type="match status" value="4"/>
</dbReference>
<evidence type="ECO:0000256" key="2">
    <source>
        <dbReference type="ARBA" id="ARBA00022692"/>
    </source>
</evidence>
<dbReference type="EMBL" id="KZ613828">
    <property type="protein sequence ID" value="PMD58225.1"/>
    <property type="molecule type" value="Genomic_DNA"/>
</dbReference>
<name>A0A2J6T5D7_9HELO</name>
<evidence type="ECO:0000256" key="3">
    <source>
        <dbReference type="ARBA" id="ARBA00022729"/>
    </source>
</evidence>
<dbReference type="PANTHER" id="PTHR24269:SF16">
    <property type="entry name" value="PROTEIN SLG1"/>
    <property type="match status" value="1"/>
</dbReference>
<dbReference type="GO" id="GO:0005886">
    <property type="term" value="C:plasma membrane"/>
    <property type="evidence" value="ECO:0007669"/>
    <property type="project" value="TreeGrafter"/>
</dbReference>
<dbReference type="SMART" id="SM00321">
    <property type="entry name" value="WSC"/>
    <property type="match status" value="4"/>
</dbReference>
<dbReference type="SUPFAM" id="SSF50998">
    <property type="entry name" value="Quinoprotein alcohol dehydrogenase-like"/>
    <property type="match status" value="1"/>
</dbReference>
<feature type="non-terminal residue" evidence="9">
    <location>
        <position position="1"/>
    </location>
</feature>
<keyword evidence="3" id="KW-0732">Signal</keyword>
<organism evidence="9 10">
    <name type="scientific">Hyaloscypha bicolor E</name>
    <dbReference type="NCBI Taxonomy" id="1095630"/>
    <lineage>
        <taxon>Eukaryota</taxon>
        <taxon>Fungi</taxon>
        <taxon>Dikarya</taxon>
        <taxon>Ascomycota</taxon>
        <taxon>Pezizomycotina</taxon>
        <taxon>Leotiomycetes</taxon>
        <taxon>Helotiales</taxon>
        <taxon>Hyaloscyphaceae</taxon>
        <taxon>Hyaloscypha</taxon>
        <taxon>Hyaloscypha bicolor</taxon>
    </lineage>
</organism>
<keyword evidence="5" id="KW-0472">Membrane</keyword>
<keyword evidence="4" id="KW-1133">Transmembrane helix</keyword>
<accession>A0A2J6T5D7</accession>
<dbReference type="PANTHER" id="PTHR24269">
    <property type="entry name" value="KREMEN PROTEIN"/>
    <property type="match status" value="1"/>
</dbReference>
<dbReference type="GeneID" id="36583161"/>
<feature type="region of interest" description="Disordered" evidence="7">
    <location>
        <begin position="1268"/>
        <end position="1296"/>
    </location>
</feature>
<dbReference type="Proteomes" id="UP000235371">
    <property type="component" value="Unassembled WGS sequence"/>
</dbReference>
<dbReference type="InterPro" id="IPR011047">
    <property type="entry name" value="Quinoprotein_ADH-like_sf"/>
</dbReference>
<comment type="subcellular location">
    <subcellularLocation>
        <location evidence="1">Membrane</location>
        <topology evidence="1">Single-pass membrane protein</topology>
    </subcellularLocation>
</comment>
<protein>
    <submittedName>
        <fullName evidence="9">WSC-domain-containing protein</fullName>
    </submittedName>
</protein>
<dbReference type="InParanoid" id="A0A2J6T5D7"/>
<evidence type="ECO:0000256" key="1">
    <source>
        <dbReference type="ARBA" id="ARBA00004167"/>
    </source>
</evidence>
<reference evidence="9 10" key="1">
    <citation type="submission" date="2016-04" db="EMBL/GenBank/DDBJ databases">
        <title>A degradative enzymes factory behind the ericoid mycorrhizal symbiosis.</title>
        <authorList>
            <consortium name="DOE Joint Genome Institute"/>
            <person name="Martino E."/>
            <person name="Morin E."/>
            <person name="Grelet G."/>
            <person name="Kuo A."/>
            <person name="Kohler A."/>
            <person name="Daghino S."/>
            <person name="Barry K."/>
            <person name="Choi C."/>
            <person name="Cichocki N."/>
            <person name="Clum A."/>
            <person name="Copeland A."/>
            <person name="Hainaut M."/>
            <person name="Haridas S."/>
            <person name="Labutti K."/>
            <person name="Lindquist E."/>
            <person name="Lipzen A."/>
            <person name="Khouja H.-R."/>
            <person name="Murat C."/>
            <person name="Ohm R."/>
            <person name="Olson A."/>
            <person name="Spatafora J."/>
            <person name="Veneault-Fourrey C."/>
            <person name="Henrissat B."/>
            <person name="Grigoriev I."/>
            <person name="Martin F."/>
            <person name="Perotto S."/>
        </authorList>
    </citation>
    <scope>NUCLEOTIDE SEQUENCE [LARGE SCALE GENOMIC DNA]</scope>
    <source>
        <strain evidence="9 10">E</strain>
    </source>
</reference>
<dbReference type="RefSeq" id="XP_024735129.1">
    <property type="nucleotide sequence ID" value="XM_024875081.1"/>
</dbReference>
<dbReference type="InterPro" id="IPR002889">
    <property type="entry name" value="WSC_carb-bd"/>
</dbReference>
<proteinExistence type="predicted"/>
<evidence type="ECO:0000256" key="7">
    <source>
        <dbReference type="SAM" id="MobiDB-lite"/>
    </source>
</evidence>
<dbReference type="PROSITE" id="PS51212">
    <property type="entry name" value="WSC"/>
    <property type="match status" value="3"/>
</dbReference>
<feature type="domain" description="WSC" evidence="8">
    <location>
        <begin position="919"/>
        <end position="1013"/>
    </location>
</feature>
<gene>
    <name evidence="9" type="ORF">K444DRAFT_532454</name>
</gene>
<evidence type="ECO:0000313" key="9">
    <source>
        <dbReference type="EMBL" id="PMD58225.1"/>
    </source>
</evidence>
<sequence>DLAQSNYLPNHNINPNSISSFGQLWKFTAPASSNGLAEQFQATPLVYTPSSTGVQVVLAFSMQNKIYSLDAVNGTLYASRDLSSGGEVPFLATDLPGCYDITPFIGITGTPVIDPTTDTIYFWAKSYGSASQSGSGWQNGIYRFHAIDAVTLQEKRGFPVVLQGHPADNDPARYFTGGNHMQRTGLSIVNGAIYAGFAAHCDFYNYTGWVVGMSTSGSILTAYATMGGPGSQPQDGTWNGGGGGGGVWMGGAAIASDRSDRIFFTTGNGLKARDNGDNPASGRVHLDTLSEAIVNLAINPTTKALTQQDYFEPAAYLAMDQVDVDLGSGGLVLPDTSVFNGKGVSGIAIACGKNSVCFVVNRDNLGGYKMGSAAGDAVIQAFRPPNGEPIWQAGAAYPLEGGYFYLNPANSPTYVYSLGFTGAGLPSFTLAAKTAEYAPAHAGVGPPVITTYQGQAGTAIVWVCDPNNRLRAYYAVPQNGKMVRITLPASPAVNKFQRPAFGNGRYYLASNNGAVYGYGSPSAMPLTCNSLNFGSVLIGNSSSMTMTCTVKTPITVLGMILGGGGLFQSQNSSLPSTKLATGSTFSFPVVFNLTQYTSSPAVQTAVLNLLTNNTVAGFSTQVPISMTGKASSNNPILSMSPLQVSFPGLVVPSAQSNAGSVSSLVISNLGQNAMNITGYAFATGPYNNSANSPVTNVTFNKGVAVLDVNGYFTSSDLPPVGTIIQGGAATTVNLLFNTTVLGSYFSTFVVYSTGGSNFAVLTASATSPPIALFEKSNSSSPTNWTTIPDCSSPTAGCTTNIDMGNSSDFASTSVMLRFTNHGGSALTVDKSKPPIGGVIFAENPDTEFTEALSIAPNTSSTATILFQPAAPVLNSPNKQYSALWTLNTNDVKFGVHVVNFTGTVISKKAGPMKANGDALYQYLGCYQDSVNFRIEAKGYQNPNVNTNGLCQNQSYAAGAVFAGTEYQVECWVGNVIPSPSLKVSDSLCNYQCAGDNTQICGGNGGYISLYYDSSRYFPSNGTIIGTSGKGPALVPTIGNYSYQGCLDLDSANPRPLTDRTLQNNAAESIEACAKYCTGYTYFGMEYGQECYCGNTILASSTVATDGRCNMACPGKATEVCGGPGGLSLYKASALPSPTPSASAPAYTYVGCQSDNGNARTLISLVVTSPAMTVELCTSFCAGYSYFGVEYADECYCGNTLAAGSALVTDGRCSMACAGNATETCGGAGGLSLHQLKPVVSSSSLVSSTSSKSSSSPTLTTISSQSLTSTGSISTQSTSSKISFSSTSSTSASPTPELKPKVGAYSFQGCYTDSQTARALTAVQVINYQTMTLETCAGICAGYTYMGVEYWGEVRFLISLKEYLLTFRVVLLWQHPQRCIT</sequence>
<dbReference type="OrthoDB" id="5985073at2759"/>
<feature type="domain" description="WSC" evidence="8">
    <location>
        <begin position="1145"/>
        <end position="1236"/>
    </location>
</feature>
<feature type="domain" description="WSC" evidence="8">
    <location>
        <begin position="1039"/>
        <end position="1132"/>
    </location>
</feature>
<feature type="compositionally biased region" description="Low complexity" evidence="7">
    <location>
        <begin position="1268"/>
        <end position="1294"/>
    </location>
</feature>
<keyword evidence="10" id="KW-1185">Reference proteome</keyword>
<evidence type="ECO:0000313" key="10">
    <source>
        <dbReference type="Proteomes" id="UP000235371"/>
    </source>
</evidence>